<dbReference type="InterPro" id="IPR004364">
    <property type="entry name" value="Aa-tRNA-synt_II"/>
</dbReference>
<keyword evidence="1" id="KW-0436">Ligase</keyword>
<dbReference type="PANTHER" id="PTHR22594:SF34">
    <property type="entry name" value="ASPARAGINE--TRNA LIGASE, MITOCHONDRIAL-RELATED"/>
    <property type="match status" value="1"/>
</dbReference>
<dbReference type="GO" id="GO:0006421">
    <property type="term" value="P:asparaginyl-tRNA aminoacylation"/>
    <property type="evidence" value="ECO:0007669"/>
    <property type="project" value="TreeGrafter"/>
</dbReference>
<evidence type="ECO:0000256" key="3">
    <source>
        <dbReference type="ARBA" id="ARBA00022840"/>
    </source>
</evidence>
<keyword evidence="4" id="KW-0648">Protein biosynthesis</keyword>
<dbReference type="PANTHER" id="PTHR22594">
    <property type="entry name" value="ASPARTYL/LYSYL-TRNA SYNTHETASE"/>
    <property type="match status" value="1"/>
</dbReference>
<name>A0A937X6S0_9BACT</name>
<dbReference type="GO" id="GO:0004816">
    <property type="term" value="F:asparagine-tRNA ligase activity"/>
    <property type="evidence" value="ECO:0007669"/>
    <property type="project" value="TreeGrafter"/>
</dbReference>
<dbReference type="Gene3D" id="3.30.930.10">
    <property type="entry name" value="Bira Bifunctional Protein, Domain 2"/>
    <property type="match status" value="1"/>
</dbReference>
<evidence type="ECO:0000256" key="4">
    <source>
        <dbReference type="ARBA" id="ARBA00022917"/>
    </source>
</evidence>
<reference evidence="7 8" key="1">
    <citation type="submission" date="2019-03" db="EMBL/GenBank/DDBJ databases">
        <title>Lake Tanganyika Metagenome-Assembled Genomes (MAGs).</title>
        <authorList>
            <person name="Tran P."/>
        </authorList>
    </citation>
    <scope>NUCLEOTIDE SEQUENCE [LARGE SCALE GENOMIC DNA]</scope>
    <source>
        <strain evidence="7">K_DeepCast_65m_m2_236</strain>
    </source>
</reference>
<organism evidence="7 8">
    <name type="scientific">Candidatus Tanganyikabacteria bacterium</name>
    <dbReference type="NCBI Taxonomy" id="2961651"/>
    <lineage>
        <taxon>Bacteria</taxon>
        <taxon>Bacillati</taxon>
        <taxon>Candidatus Sericytochromatia</taxon>
        <taxon>Candidatus Tanganyikabacteria</taxon>
    </lineage>
</organism>
<gene>
    <name evidence="7" type="ORF">FJZ00_05765</name>
</gene>
<feature type="domain" description="Aminoacyl-tRNA synthetase class II (D/K/N)" evidence="6">
    <location>
        <begin position="16"/>
        <end position="310"/>
    </location>
</feature>
<dbReference type="GO" id="GO:0005524">
    <property type="term" value="F:ATP binding"/>
    <property type="evidence" value="ECO:0007669"/>
    <property type="project" value="UniProtKB-KW"/>
</dbReference>
<evidence type="ECO:0000256" key="5">
    <source>
        <dbReference type="ARBA" id="ARBA00023146"/>
    </source>
</evidence>
<dbReference type="AlphaFoldDB" id="A0A937X6S0"/>
<dbReference type="Pfam" id="PF00152">
    <property type="entry name" value="tRNA-synt_2"/>
    <property type="match status" value="1"/>
</dbReference>
<keyword evidence="5" id="KW-0030">Aminoacyl-tRNA synthetase</keyword>
<sequence>MDTQVARRMGLVRVWDAMMRGARAYVESENFVAVHNMPHIVGITGACENIDTLFKTDFFGNQAYLTQTGQLYLELITPHLKRVYCEIQSFRSEPTVDDRHLCQFSLFEIEHQGNLGELIGHISGIVRNMARFAVNECEDVLRLFGRNPEDIADLQFGCMTYEQAVNYLHNDFPDLQFGDDLKAHHERLLADRLGPMFLTHFPLPIKFFNMRQNLQDPRVVNSTDLILPLAGESAGAAEREHEYERIVERLKSSPMYARLIELGGSDDDFAWYLDAHKGKNISLHSGAGIGVARVAQFLLNQTDIREAVPFLINRENLL</sequence>
<dbReference type="InterPro" id="IPR045864">
    <property type="entry name" value="aa-tRNA-synth_II/BPL/LPL"/>
</dbReference>
<accession>A0A937X6S0</accession>
<evidence type="ECO:0000256" key="1">
    <source>
        <dbReference type="ARBA" id="ARBA00022598"/>
    </source>
</evidence>
<protein>
    <recommendedName>
        <fullName evidence="6">Aminoacyl-tRNA synthetase class II (D/K/N) domain-containing protein</fullName>
    </recommendedName>
</protein>
<dbReference type="EMBL" id="VGJX01000278">
    <property type="protein sequence ID" value="MBM3274636.1"/>
    <property type="molecule type" value="Genomic_DNA"/>
</dbReference>
<evidence type="ECO:0000313" key="8">
    <source>
        <dbReference type="Proteomes" id="UP000703893"/>
    </source>
</evidence>
<proteinExistence type="predicted"/>
<dbReference type="Proteomes" id="UP000703893">
    <property type="component" value="Unassembled WGS sequence"/>
</dbReference>
<evidence type="ECO:0000313" key="7">
    <source>
        <dbReference type="EMBL" id="MBM3274636.1"/>
    </source>
</evidence>
<keyword evidence="3" id="KW-0067">ATP-binding</keyword>
<evidence type="ECO:0000256" key="2">
    <source>
        <dbReference type="ARBA" id="ARBA00022741"/>
    </source>
</evidence>
<keyword evidence="2" id="KW-0547">Nucleotide-binding</keyword>
<evidence type="ECO:0000259" key="6">
    <source>
        <dbReference type="Pfam" id="PF00152"/>
    </source>
</evidence>
<comment type="caution">
    <text evidence="7">The sequence shown here is derived from an EMBL/GenBank/DDBJ whole genome shotgun (WGS) entry which is preliminary data.</text>
</comment>
<dbReference type="SUPFAM" id="SSF55681">
    <property type="entry name" value="Class II aaRS and biotin synthetases"/>
    <property type="match status" value="1"/>
</dbReference>